<dbReference type="AlphaFoldDB" id="A0A267DLM6"/>
<protein>
    <recommendedName>
        <fullName evidence="4">Disease resistance R13L4/SHOC-2-like LRR domain-containing protein</fullName>
    </recommendedName>
</protein>
<dbReference type="Pfam" id="PF23598">
    <property type="entry name" value="LRR_14"/>
    <property type="match status" value="1"/>
</dbReference>
<evidence type="ECO:0000256" key="2">
    <source>
        <dbReference type="ARBA" id="ARBA00022737"/>
    </source>
</evidence>
<dbReference type="OrthoDB" id="1394818at2759"/>
<dbReference type="Proteomes" id="UP000215902">
    <property type="component" value="Unassembled WGS sequence"/>
</dbReference>
<gene>
    <name evidence="5" type="ORF">BOX15_Mlig021248g7</name>
</gene>
<dbReference type="PROSITE" id="PS51450">
    <property type="entry name" value="LRR"/>
    <property type="match status" value="1"/>
</dbReference>
<dbReference type="PANTHER" id="PTHR45752:SF195">
    <property type="entry name" value="LEUCINE-RICH REPEAT (LRR) FAMILY PROTEIN-RELATED"/>
    <property type="match status" value="1"/>
</dbReference>
<sequence>DCRRPSCRINESDKTGWLLRAAVLKASLGTEFMATSFRGGRGRAPSIAPGSSSLRMMIDTEDPLFQGMKKLKIQGRNLTAVPPELFNLSELEVLDMSPEREACLYYKLADVPTAICKLKNLRILLLDTNDLAKVPGEIGLLENLERLALSNNWLSSLPPEIGDLTQLKSIHLANNKFVHFPAAVLRCTQMEFLDISDNMLQKVPKAIRRLTNLETLMVFSNQLRGLPDEICDLVQLRCVWLGFNKVANLPKNFGRLKLLDWSWHYTSTILNENPLVHPPLEICKQGADEIERYFAMLGSSADRMLYRQEDDTAEDLQAMGPDADAVLSSRQPAAVTMGTPQSGPSTQRSQQPQQQASPPQQQPQQPMSLDINPAAVRLLRRGSTSDPSFLQQLQSGS</sequence>
<dbReference type="InterPro" id="IPR050715">
    <property type="entry name" value="LRR-SigEffector_domain"/>
</dbReference>
<dbReference type="InterPro" id="IPR032675">
    <property type="entry name" value="LRR_dom_sf"/>
</dbReference>
<evidence type="ECO:0000256" key="1">
    <source>
        <dbReference type="ARBA" id="ARBA00022614"/>
    </source>
</evidence>
<evidence type="ECO:0000256" key="3">
    <source>
        <dbReference type="SAM" id="MobiDB-lite"/>
    </source>
</evidence>
<dbReference type="SMART" id="SM00369">
    <property type="entry name" value="LRR_TYP"/>
    <property type="match status" value="5"/>
</dbReference>
<comment type="caution">
    <text evidence="5">The sequence shown here is derived from an EMBL/GenBank/DDBJ whole genome shotgun (WGS) entry which is preliminary data.</text>
</comment>
<keyword evidence="6" id="KW-1185">Reference proteome</keyword>
<dbReference type="EMBL" id="NIVC01003695">
    <property type="protein sequence ID" value="PAA50203.1"/>
    <property type="molecule type" value="Genomic_DNA"/>
</dbReference>
<dbReference type="Gene3D" id="3.80.10.10">
    <property type="entry name" value="Ribonuclease Inhibitor"/>
    <property type="match status" value="2"/>
</dbReference>
<feature type="domain" description="Disease resistance R13L4/SHOC-2-like LRR" evidence="4">
    <location>
        <begin position="84"/>
        <end position="194"/>
    </location>
</feature>
<feature type="non-terminal residue" evidence="5">
    <location>
        <position position="1"/>
    </location>
</feature>
<proteinExistence type="predicted"/>
<keyword evidence="1" id="KW-0433">Leucine-rich repeat</keyword>
<feature type="compositionally biased region" description="Low complexity" evidence="3">
    <location>
        <begin position="340"/>
        <end position="366"/>
    </location>
</feature>
<evidence type="ECO:0000313" key="5">
    <source>
        <dbReference type="EMBL" id="PAA50203.1"/>
    </source>
</evidence>
<organism evidence="5 6">
    <name type="scientific">Macrostomum lignano</name>
    <dbReference type="NCBI Taxonomy" id="282301"/>
    <lineage>
        <taxon>Eukaryota</taxon>
        <taxon>Metazoa</taxon>
        <taxon>Spiralia</taxon>
        <taxon>Lophotrochozoa</taxon>
        <taxon>Platyhelminthes</taxon>
        <taxon>Rhabditophora</taxon>
        <taxon>Macrostomorpha</taxon>
        <taxon>Macrostomida</taxon>
        <taxon>Macrostomidae</taxon>
        <taxon>Macrostomum</taxon>
    </lineage>
</organism>
<evidence type="ECO:0000259" key="4">
    <source>
        <dbReference type="Pfam" id="PF23598"/>
    </source>
</evidence>
<dbReference type="InterPro" id="IPR055414">
    <property type="entry name" value="LRR_R13L4/SHOC2-like"/>
</dbReference>
<dbReference type="InterPro" id="IPR001611">
    <property type="entry name" value="Leu-rich_rpt"/>
</dbReference>
<dbReference type="InterPro" id="IPR003591">
    <property type="entry name" value="Leu-rich_rpt_typical-subtyp"/>
</dbReference>
<keyword evidence="2" id="KW-0677">Repeat</keyword>
<dbReference type="STRING" id="282301.A0A267DLM6"/>
<accession>A0A267DLM6</accession>
<name>A0A267DLM6_9PLAT</name>
<evidence type="ECO:0000313" key="6">
    <source>
        <dbReference type="Proteomes" id="UP000215902"/>
    </source>
</evidence>
<reference evidence="5 6" key="1">
    <citation type="submission" date="2017-06" db="EMBL/GenBank/DDBJ databases">
        <title>A platform for efficient transgenesis in Macrostomum lignano, a flatworm model organism for stem cell research.</title>
        <authorList>
            <person name="Berezikov E."/>
        </authorList>
    </citation>
    <scope>NUCLEOTIDE SEQUENCE [LARGE SCALE GENOMIC DNA]</scope>
    <source>
        <strain evidence="5">DV1</strain>
        <tissue evidence="5">Whole organism</tissue>
    </source>
</reference>
<feature type="region of interest" description="Disordered" evidence="3">
    <location>
        <begin position="326"/>
        <end position="373"/>
    </location>
</feature>
<dbReference type="SUPFAM" id="SSF52058">
    <property type="entry name" value="L domain-like"/>
    <property type="match status" value="1"/>
</dbReference>
<dbReference type="PANTHER" id="PTHR45752">
    <property type="entry name" value="LEUCINE-RICH REPEAT-CONTAINING"/>
    <property type="match status" value="1"/>
</dbReference>